<dbReference type="EMBL" id="JAPQKH010000004">
    <property type="protein sequence ID" value="KAJ5100926.1"/>
    <property type="molecule type" value="Genomic_DNA"/>
</dbReference>
<reference evidence="1" key="2">
    <citation type="journal article" date="2023" name="IMA Fungus">
        <title>Comparative genomic study of the Penicillium genus elucidates a diverse pangenome and 15 lateral gene transfer events.</title>
        <authorList>
            <person name="Petersen C."/>
            <person name="Sorensen T."/>
            <person name="Nielsen M.R."/>
            <person name="Sondergaard T.E."/>
            <person name="Sorensen J.L."/>
            <person name="Fitzpatrick D.A."/>
            <person name="Frisvad J.C."/>
            <person name="Nielsen K.L."/>
        </authorList>
    </citation>
    <scope>NUCLEOTIDE SEQUENCE</scope>
    <source>
        <strain evidence="1">IBT 30069</strain>
    </source>
</reference>
<name>A0A9W9FIM9_9EURO</name>
<dbReference type="OrthoDB" id="4369513at2759"/>
<evidence type="ECO:0000313" key="1">
    <source>
        <dbReference type="EMBL" id="KAJ5100926.1"/>
    </source>
</evidence>
<protein>
    <submittedName>
        <fullName evidence="1">Uncharacterized protein</fullName>
    </submittedName>
</protein>
<reference evidence="1" key="1">
    <citation type="submission" date="2022-11" db="EMBL/GenBank/DDBJ databases">
        <authorList>
            <person name="Petersen C."/>
        </authorList>
    </citation>
    <scope>NUCLEOTIDE SEQUENCE</scope>
    <source>
        <strain evidence="1">IBT 30069</strain>
    </source>
</reference>
<organism evidence="1 2">
    <name type="scientific">Penicillium angulare</name>
    <dbReference type="NCBI Taxonomy" id="116970"/>
    <lineage>
        <taxon>Eukaryota</taxon>
        <taxon>Fungi</taxon>
        <taxon>Dikarya</taxon>
        <taxon>Ascomycota</taxon>
        <taxon>Pezizomycotina</taxon>
        <taxon>Eurotiomycetes</taxon>
        <taxon>Eurotiomycetidae</taxon>
        <taxon>Eurotiales</taxon>
        <taxon>Aspergillaceae</taxon>
        <taxon>Penicillium</taxon>
    </lineage>
</organism>
<dbReference type="Proteomes" id="UP001149165">
    <property type="component" value="Unassembled WGS sequence"/>
</dbReference>
<comment type="caution">
    <text evidence="1">The sequence shown here is derived from an EMBL/GenBank/DDBJ whole genome shotgun (WGS) entry which is preliminary data.</text>
</comment>
<sequence length="376" mass="44097">MKIPAWMFADYSKIEFPASQQENYHKHIDNILTWWQETGWLINIYFNNFDKYLSILSFVDPDILADRLREKYALALYLDAKFKATGTLYAPGSSRVTPVVSKPRFYRAVMSRCLNSKMLQYAKLSEALESSDALFKNIRRSWSDSSNRTLKESLEVLEVFDFIHNFLLLGTLDSPATLEGWAVAIRDDRNLIYSLEDSLLSNWMLLLPHLQPYLTPFDILANFRKDELSNKSLHFFSSLLAISENYKEPPKMSDIEDSISCVLNKEYDVASELWDVYRRHDHGWRKGVRGRVFGEDLSPKKVADEIKNFENHSPNWWKFLSEAEEDDQSRDFRVAVPQYYLKQVFDTTEDDEARQSFFTIAEKDLRTIRRMYPSTS</sequence>
<evidence type="ECO:0000313" key="2">
    <source>
        <dbReference type="Proteomes" id="UP001149165"/>
    </source>
</evidence>
<gene>
    <name evidence="1" type="ORF">N7456_006978</name>
</gene>
<keyword evidence="2" id="KW-1185">Reference proteome</keyword>
<proteinExistence type="predicted"/>
<dbReference type="AlphaFoldDB" id="A0A9W9FIM9"/>
<accession>A0A9W9FIM9</accession>